<dbReference type="GO" id="GO:0006355">
    <property type="term" value="P:regulation of DNA-templated transcription"/>
    <property type="evidence" value="ECO:0007669"/>
    <property type="project" value="InterPro"/>
</dbReference>
<dbReference type="PANTHER" id="PTHR45888">
    <property type="entry name" value="HL01030P-RELATED"/>
    <property type="match status" value="1"/>
</dbReference>
<dbReference type="Gene3D" id="1.10.10.60">
    <property type="entry name" value="Homeodomain-like"/>
    <property type="match status" value="1"/>
</dbReference>
<dbReference type="Gene3D" id="3.30.40.10">
    <property type="entry name" value="Zinc/RING finger domain, C3HC4 (zinc finger)"/>
    <property type="match status" value="2"/>
</dbReference>
<evidence type="ECO:0000256" key="5">
    <source>
        <dbReference type="ARBA" id="ARBA00022771"/>
    </source>
</evidence>
<dbReference type="OrthoDB" id="1903104at2759"/>
<proteinExistence type="inferred from homology"/>
<dbReference type="Gene3D" id="3.40.50.10190">
    <property type="entry name" value="BRCT domain"/>
    <property type="match status" value="2"/>
</dbReference>
<dbReference type="SUPFAM" id="SSF57903">
    <property type="entry name" value="FYVE/PHD zinc finger"/>
    <property type="match status" value="2"/>
</dbReference>
<evidence type="ECO:0000313" key="17">
    <source>
        <dbReference type="EMBL" id="KNC48124.1"/>
    </source>
</evidence>
<dbReference type="InterPro" id="IPR009057">
    <property type="entry name" value="Homeodomain-like_sf"/>
</dbReference>
<dbReference type="AlphaFoldDB" id="A0A0L0D704"/>
<evidence type="ECO:0000256" key="2">
    <source>
        <dbReference type="ARBA" id="ARBA00007427"/>
    </source>
</evidence>
<evidence type="ECO:0000256" key="12">
    <source>
        <dbReference type="PROSITE-ProRule" id="PRU00108"/>
    </source>
</evidence>
<evidence type="ECO:0000313" key="18">
    <source>
        <dbReference type="Proteomes" id="UP000054408"/>
    </source>
</evidence>
<keyword evidence="8 12" id="KW-0238">DNA-binding</keyword>
<feature type="domain" description="BRCT" evidence="16">
    <location>
        <begin position="156"/>
        <end position="252"/>
    </location>
</feature>
<evidence type="ECO:0000256" key="1">
    <source>
        <dbReference type="ARBA" id="ARBA00004123"/>
    </source>
</evidence>
<protein>
    <submittedName>
        <fullName evidence="17">Uncharacterized protein</fullName>
    </submittedName>
</protein>
<dbReference type="GeneID" id="25563899"/>
<keyword evidence="9 12" id="KW-0371">Homeobox</keyword>
<dbReference type="STRING" id="461836.A0A0L0D704"/>
<dbReference type="InterPro" id="IPR013083">
    <property type="entry name" value="Znf_RING/FYVE/PHD"/>
</dbReference>
<dbReference type="PROSITE" id="PS50172">
    <property type="entry name" value="BRCT"/>
    <property type="match status" value="2"/>
</dbReference>
<keyword evidence="4" id="KW-0677">Repeat</keyword>
<dbReference type="eggNOG" id="KOG0773">
    <property type="taxonomic scope" value="Eukaryota"/>
</dbReference>
<dbReference type="InterPro" id="IPR019787">
    <property type="entry name" value="Znf_PHD-finger"/>
</dbReference>
<dbReference type="InterPro" id="IPR001357">
    <property type="entry name" value="BRCT_dom"/>
</dbReference>
<dbReference type="Pfam" id="PF05920">
    <property type="entry name" value="Homeobox_KN"/>
    <property type="match status" value="1"/>
</dbReference>
<dbReference type="CDD" id="cd00027">
    <property type="entry name" value="BRCT"/>
    <property type="match status" value="1"/>
</dbReference>
<evidence type="ECO:0000256" key="11">
    <source>
        <dbReference type="ARBA" id="ARBA00023242"/>
    </source>
</evidence>
<evidence type="ECO:0000256" key="3">
    <source>
        <dbReference type="ARBA" id="ARBA00022723"/>
    </source>
</evidence>
<gene>
    <name evidence="17" type="ORF">AMSG_04353</name>
</gene>
<keyword evidence="18" id="KW-1185">Reference proteome</keyword>
<dbReference type="RefSeq" id="XP_013758695.1">
    <property type="nucleotide sequence ID" value="XM_013903241.1"/>
</dbReference>
<keyword evidence="11 12" id="KW-0539">Nucleus</keyword>
<dbReference type="InterPro" id="IPR008422">
    <property type="entry name" value="KN_HD"/>
</dbReference>
<feature type="domain" description="PHD-type" evidence="14">
    <location>
        <begin position="455"/>
        <end position="505"/>
    </location>
</feature>
<sequence>MRTSLAAGYATVPLEYHLPSDKPVRGVVPFARPYNASFPAPEACQAVVKASEDGGGAASERVRPVLEGVVVVLAGTDFVMLSAGDLERLIEMSGGIVVPSLTGPETPDATHVVFGGGYADLVLPAASEAGIPVVSEDWIFECLQYSMLVAEKRFLVSYAPLDELAFVVANHGPEDGFAYGRASVARLIYAYGGTQYESVYAKVPHVYYVVPLSVTFDQISAVLDDDVPIVFETFVYDSVRKGYAVPEAGYRVTREAFFFPGLEVLPLVPGVKAEQLKERAKTTLSHVWYDLSAAAKMESGIGFMCLLPSCNTPVPGPKAYLRSHMIVHHLRGEWAPLGTEPFDSPTVAYATNGVKYATFSKGSRQYAAAAARAASGTVLEPGSAAAAGSLRSGGCVTVWDVDAQCCGEPCLLPPLPVQVLTCSQCEKVFHGKCLRLTAQLVDNLTDRFDWRCNDCKACKVCGDSASDEAMLFCDACDKAYHTFCLNPPLERAPEGSWHCSECSGSQSVFRKNKSRQLSQAQAEILDNWLFSHVDNPYPTEEEKHELAALTALPFARISSWFTNARRRKLRRYLEQRAAAEAAAAARAAQHAE</sequence>
<keyword evidence="5 13" id="KW-0863">Zinc-finger</keyword>
<dbReference type="PANTHER" id="PTHR45888:SF4">
    <property type="entry name" value="PHD FINGER PROTEIN 10"/>
    <property type="match status" value="1"/>
</dbReference>
<dbReference type="SMART" id="SM00389">
    <property type="entry name" value="HOX"/>
    <property type="match status" value="1"/>
</dbReference>
<reference evidence="17 18" key="1">
    <citation type="submission" date="2010-05" db="EMBL/GenBank/DDBJ databases">
        <title>The Genome Sequence of Thecamonas trahens ATCC 50062.</title>
        <authorList>
            <consortium name="The Broad Institute Genome Sequencing Platform"/>
            <person name="Russ C."/>
            <person name="Cuomo C."/>
            <person name="Shea T."/>
            <person name="Young S.K."/>
            <person name="Zeng Q."/>
            <person name="Koehrsen M."/>
            <person name="Haas B."/>
            <person name="Borodovsky M."/>
            <person name="Guigo R."/>
            <person name="Alvarado L."/>
            <person name="Berlin A."/>
            <person name="Bochicchio J."/>
            <person name="Borenstein D."/>
            <person name="Chapman S."/>
            <person name="Chen Z."/>
            <person name="Freedman E."/>
            <person name="Gellesch M."/>
            <person name="Goldberg J."/>
            <person name="Griggs A."/>
            <person name="Gujja S."/>
            <person name="Heilman E."/>
            <person name="Heiman D."/>
            <person name="Hepburn T."/>
            <person name="Howarth C."/>
            <person name="Jen D."/>
            <person name="Larson L."/>
            <person name="Mehta T."/>
            <person name="Park D."/>
            <person name="Pearson M."/>
            <person name="Roberts A."/>
            <person name="Saif S."/>
            <person name="Shenoy N."/>
            <person name="Sisk P."/>
            <person name="Stolte C."/>
            <person name="Sykes S."/>
            <person name="Thomson T."/>
            <person name="Walk T."/>
            <person name="White J."/>
            <person name="Yandava C."/>
            <person name="Burger G."/>
            <person name="Gray M.W."/>
            <person name="Holland P.W.H."/>
            <person name="King N."/>
            <person name="Lang F.B.F."/>
            <person name="Roger A.J."/>
            <person name="Ruiz-Trillo I."/>
            <person name="Lander E."/>
            <person name="Nusbaum C."/>
        </authorList>
    </citation>
    <scope>NUCLEOTIDE SEQUENCE [LARGE SCALE GENOMIC DNA]</scope>
    <source>
        <strain evidence="17 18">ATCC 50062</strain>
    </source>
</reference>
<dbReference type="Pfam" id="PF00628">
    <property type="entry name" value="PHD"/>
    <property type="match status" value="1"/>
</dbReference>
<dbReference type="PROSITE" id="PS50016">
    <property type="entry name" value="ZF_PHD_2"/>
    <property type="match status" value="1"/>
</dbReference>
<evidence type="ECO:0000256" key="7">
    <source>
        <dbReference type="ARBA" id="ARBA00023015"/>
    </source>
</evidence>
<dbReference type="InterPro" id="IPR011011">
    <property type="entry name" value="Znf_FYVE_PHD"/>
</dbReference>
<accession>A0A0L0D704</accession>
<evidence type="ECO:0000259" key="15">
    <source>
        <dbReference type="PROSITE" id="PS50071"/>
    </source>
</evidence>
<keyword evidence="10" id="KW-0804">Transcription</keyword>
<dbReference type="eggNOG" id="KOG1244">
    <property type="taxonomic scope" value="Eukaryota"/>
</dbReference>
<dbReference type="SUPFAM" id="SSF46689">
    <property type="entry name" value="Homeodomain-like"/>
    <property type="match status" value="1"/>
</dbReference>
<dbReference type="GO" id="GO:0003677">
    <property type="term" value="F:DNA binding"/>
    <property type="evidence" value="ECO:0007669"/>
    <property type="project" value="UniProtKB-UniRule"/>
</dbReference>
<dbReference type="GO" id="GO:0005634">
    <property type="term" value="C:nucleus"/>
    <property type="evidence" value="ECO:0007669"/>
    <property type="project" value="UniProtKB-SubCell"/>
</dbReference>
<evidence type="ECO:0000259" key="16">
    <source>
        <dbReference type="PROSITE" id="PS50172"/>
    </source>
</evidence>
<name>A0A0L0D704_THETB</name>
<dbReference type="SMART" id="SM00249">
    <property type="entry name" value="PHD"/>
    <property type="match status" value="2"/>
</dbReference>
<dbReference type="Proteomes" id="UP000054408">
    <property type="component" value="Unassembled WGS sequence"/>
</dbReference>
<dbReference type="InterPro" id="IPR001356">
    <property type="entry name" value="HD"/>
</dbReference>
<evidence type="ECO:0000256" key="10">
    <source>
        <dbReference type="ARBA" id="ARBA00023163"/>
    </source>
</evidence>
<keyword evidence="6" id="KW-0862">Zinc</keyword>
<evidence type="ECO:0000256" key="13">
    <source>
        <dbReference type="PROSITE-ProRule" id="PRU00146"/>
    </source>
</evidence>
<comment type="similarity">
    <text evidence="2">Belongs to the PHD-associated homeobox family.</text>
</comment>
<dbReference type="SUPFAM" id="SSF52113">
    <property type="entry name" value="BRCT domain"/>
    <property type="match status" value="2"/>
</dbReference>
<dbReference type="PROSITE" id="PS50071">
    <property type="entry name" value="HOMEOBOX_2"/>
    <property type="match status" value="1"/>
</dbReference>
<dbReference type="SMART" id="SM00292">
    <property type="entry name" value="BRCT"/>
    <property type="match status" value="1"/>
</dbReference>
<dbReference type="InterPro" id="IPR036420">
    <property type="entry name" value="BRCT_dom_sf"/>
</dbReference>
<organism evidence="17 18">
    <name type="scientific">Thecamonas trahens ATCC 50062</name>
    <dbReference type="NCBI Taxonomy" id="461836"/>
    <lineage>
        <taxon>Eukaryota</taxon>
        <taxon>Apusozoa</taxon>
        <taxon>Apusomonadida</taxon>
        <taxon>Apusomonadidae</taxon>
        <taxon>Thecamonas</taxon>
    </lineage>
</organism>
<dbReference type="Pfam" id="PF00533">
    <property type="entry name" value="BRCT"/>
    <property type="match status" value="1"/>
</dbReference>
<keyword evidence="3" id="KW-0479">Metal-binding</keyword>
<evidence type="ECO:0000256" key="6">
    <source>
        <dbReference type="ARBA" id="ARBA00022833"/>
    </source>
</evidence>
<comment type="subcellular location">
    <subcellularLocation>
        <location evidence="1 12">Nucleus</location>
    </subcellularLocation>
</comment>
<feature type="domain" description="BRCT" evidence="16">
    <location>
        <begin position="61"/>
        <end position="156"/>
    </location>
</feature>
<feature type="DNA-binding region" description="Homeobox" evidence="12">
    <location>
        <begin position="510"/>
        <end position="572"/>
    </location>
</feature>
<dbReference type="GO" id="GO:0008270">
    <property type="term" value="F:zinc ion binding"/>
    <property type="evidence" value="ECO:0007669"/>
    <property type="project" value="UniProtKB-KW"/>
</dbReference>
<evidence type="ECO:0000256" key="4">
    <source>
        <dbReference type="ARBA" id="ARBA00022737"/>
    </source>
</evidence>
<feature type="domain" description="Homeobox" evidence="15">
    <location>
        <begin position="508"/>
        <end position="571"/>
    </location>
</feature>
<evidence type="ECO:0000256" key="9">
    <source>
        <dbReference type="ARBA" id="ARBA00023155"/>
    </source>
</evidence>
<dbReference type="EMBL" id="GL349450">
    <property type="protein sequence ID" value="KNC48124.1"/>
    <property type="molecule type" value="Genomic_DNA"/>
</dbReference>
<evidence type="ECO:0000256" key="8">
    <source>
        <dbReference type="ARBA" id="ARBA00023125"/>
    </source>
</evidence>
<dbReference type="CDD" id="cd00086">
    <property type="entry name" value="homeodomain"/>
    <property type="match status" value="1"/>
</dbReference>
<evidence type="ECO:0000259" key="14">
    <source>
        <dbReference type="PROSITE" id="PS50016"/>
    </source>
</evidence>
<keyword evidence="7" id="KW-0805">Transcription regulation</keyword>
<dbReference type="InterPro" id="IPR001965">
    <property type="entry name" value="Znf_PHD"/>
</dbReference>